<evidence type="ECO:0000259" key="3">
    <source>
        <dbReference type="Pfam" id="PF13360"/>
    </source>
</evidence>
<dbReference type="RefSeq" id="WP_145109076.1">
    <property type="nucleotide sequence ID" value="NZ_CP036349.1"/>
</dbReference>
<dbReference type="SUPFAM" id="SSF50998">
    <property type="entry name" value="Quinoprotein alcohol dehydrogenase-like"/>
    <property type="match status" value="1"/>
</dbReference>
<dbReference type="InterPro" id="IPR015943">
    <property type="entry name" value="WD40/YVTN_repeat-like_dom_sf"/>
</dbReference>
<proteinExistence type="predicted"/>
<dbReference type="EMBL" id="CP036349">
    <property type="protein sequence ID" value="QDV72940.1"/>
    <property type="molecule type" value="Genomic_DNA"/>
</dbReference>
<feature type="domain" description="Pyrrolo-quinoline quinone repeat" evidence="3">
    <location>
        <begin position="291"/>
        <end position="364"/>
    </location>
</feature>
<sequence length="416" mass="45207" precursor="true">MMRYFLAPMVLLAAASAAQAQDWLQWRGPTGDNHAAEGATAPTEWSEEAGLAWKTPVPGHGHSSPTIVGDRIYLITADADAQTQSLLIYGKESGELLREVLTHEGGLPAQIHPSNSHATSTVASDGERVFALFYNDDAAVVTAYDLQGERLWQERVGGFDPKAYQFGFGSSPRLVDGTLVVASEYDGPDSGIYGLDPKTGKRFWTAPRSENLSWSSPSVTPVGGKSQLLMSGAKRLVSYEPVSGKVLWSLEDESTEATCGTMVWDEKLGLAFASGGFPDAFTLAVKLDGDHEVVWRNKIRNYEQSLLVVDGYVYATADRGIAFCWRGSDGKEMWRERLGGKFSASPLLVGKTIYATNESGTTHVYEANPERFVRVAQNQLGDSAFATTTPSAGRLYHRYAKTEGGKRQEYLAAIGD</sequence>
<name>A0A518K572_9BACT</name>
<keyword evidence="2" id="KW-0732">Signal</keyword>
<evidence type="ECO:0000256" key="1">
    <source>
        <dbReference type="SAM" id="MobiDB-lite"/>
    </source>
</evidence>
<reference evidence="4 5" key="1">
    <citation type="submission" date="2019-02" db="EMBL/GenBank/DDBJ databases">
        <title>Deep-cultivation of Planctomycetes and their phenomic and genomic characterization uncovers novel biology.</title>
        <authorList>
            <person name="Wiegand S."/>
            <person name="Jogler M."/>
            <person name="Boedeker C."/>
            <person name="Pinto D."/>
            <person name="Vollmers J."/>
            <person name="Rivas-Marin E."/>
            <person name="Kohn T."/>
            <person name="Peeters S.H."/>
            <person name="Heuer A."/>
            <person name="Rast P."/>
            <person name="Oberbeckmann S."/>
            <person name="Bunk B."/>
            <person name="Jeske O."/>
            <person name="Meyerdierks A."/>
            <person name="Storesund J.E."/>
            <person name="Kallscheuer N."/>
            <person name="Luecker S."/>
            <person name="Lage O.M."/>
            <person name="Pohl T."/>
            <person name="Merkel B.J."/>
            <person name="Hornburger P."/>
            <person name="Mueller R.-W."/>
            <person name="Bruemmer F."/>
            <person name="Labrenz M."/>
            <person name="Spormann A.M."/>
            <person name="Op den Camp H."/>
            <person name="Overmann J."/>
            <person name="Amann R."/>
            <person name="Jetten M.S.M."/>
            <person name="Mascher T."/>
            <person name="Medema M.H."/>
            <person name="Devos D.P."/>
            <person name="Kaster A.-K."/>
            <person name="Ovreas L."/>
            <person name="Rohde M."/>
            <person name="Galperin M.Y."/>
            <person name="Jogler C."/>
        </authorList>
    </citation>
    <scope>NUCLEOTIDE SEQUENCE [LARGE SCALE GENOMIC DNA]</scope>
    <source>
        <strain evidence="4 5">Spa11</strain>
    </source>
</reference>
<evidence type="ECO:0000313" key="4">
    <source>
        <dbReference type="EMBL" id="QDV72940.1"/>
    </source>
</evidence>
<dbReference type="Pfam" id="PF13360">
    <property type="entry name" value="PQQ_2"/>
    <property type="match status" value="2"/>
</dbReference>
<dbReference type="Gene3D" id="2.130.10.10">
    <property type="entry name" value="YVTN repeat-like/Quinoprotein amine dehydrogenase"/>
    <property type="match status" value="1"/>
</dbReference>
<feature type="domain" description="Pyrrolo-quinoline quinone repeat" evidence="3">
    <location>
        <begin position="118"/>
        <end position="251"/>
    </location>
</feature>
<feature type="signal peptide" evidence="2">
    <location>
        <begin position="1"/>
        <end position="20"/>
    </location>
</feature>
<accession>A0A518K572</accession>
<dbReference type="AlphaFoldDB" id="A0A518K572"/>
<dbReference type="PANTHER" id="PTHR34512">
    <property type="entry name" value="CELL SURFACE PROTEIN"/>
    <property type="match status" value="1"/>
</dbReference>
<organism evidence="4 5">
    <name type="scientific">Botrimarina mediterranea</name>
    <dbReference type="NCBI Taxonomy" id="2528022"/>
    <lineage>
        <taxon>Bacteria</taxon>
        <taxon>Pseudomonadati</taxon>
        <taxon>Planctomycetota</taxon>
        <taxon>Planctomycetia</taxon>
        <taxon>Pirellulales</taxon>
        <taxon>Lacipirellulaceae</taxon>
        <taxon>Botrimarina</taxon>
    </lineage>
</organism>
<dbReference type="Gene3D" id="2.40.10.480">
    <property type="match status" value="1"/>
</dbReference>
<dbReference type="PANTHER" id="PTHR34512:SF30">
    <property type="entry name" value="OUTER MEMBRANE PROTEIN ASSEMBLY FACTOR BAMB"/>
    <property type="match status" value="1"/>
</dbReference>
<feature type="region of interest" description="Disordered" evidence="1">
    <location>
        <begin position="28"/>
        <end position="47"/>
    </location>
</feature>
<evidence type="ECO:0000313" key="5">
    <source>
        <dbReference type="Proteomes" id="UP000316426"/>
    </source>
</evidence>
<dbReference type="InterPro" id="IPR002372">
    <property type="entry name" value="PQQ_rpt_dom"/>
</dbReference>
<dbReference type="Proteomes" id="UP000316426">
    <property type="component" value="Chromosome"/>
</dbReference>
<protein>
    <submittedName>
        <fullName evidence="4">Outer membrane protein assembly factor BamB</fullName>
    </submittedName>
</protein>
<dbReference type="InterPro" id="IPR011047">
    <property type="entry name" value="Quinoprotein_ADH-like_sf"/>
</dbReference>
<gene>
    <name evidence="4" type="primary">bamB_2</name>
    <name evidence="4" type="ORF">Spa11_11270</name>
</gene>
<feature type="chain" id="PRO_5021857854" evidence="2">
    <location>
        <begin position="21"/>
        <end position="416"/>
    </location>
</feature>
<dbReference type="KEGG" id="bmei:Spa11_11270"/>
<evidence type="ECO:0000256" key="2">
    <source>
        <dbReference type="SAM" id="SignalP"/>
    </source>
</evidence>
<keyword evidence="5" id="KW-1185">Reference proteome</keyword>